<reference evidence="3 4" key="1">
    <citation type="submission" date="2020-02" db="EMBL/GenBank/DDBJ databases">
        <authorList>
            <person name="Ferguson B K."/>
        </authorList>
    </citation>
    <scope>NUCLEOTIDE SEQUENCE [LARGE SCALE GENOMIC DNA]</scope>
</reference>
<protein>
    <submittedName>
        <fullName evidence="3">Uncharacterized protein</fullName>
    </submittedName>
</protein>
<keyword evidence="2" id="KW-0732">Signal</keyword>
<name>A0A6H5IGY9_9HYME</name>
<feature type="region of interest" description="Disordered" evidence="1">
    <location>
        <begin position="99"/>
        <end position="188"/>
    </location>
</feature>
<feature type="signal peptide" evidence="2">
    <location>
        <begin position="1"/>
        <end position="29"/>
    </location>
</feature>
<gene>
    <name evidence="3" type="ORF">TBRA_LOCUS6907</name>
</gene>
<dbReference type="Proteomes" id="UP000479190">
    <property type="component" value="Unassembled WGS sequence"/>
</dbReference>
<evidence type="ECO:0000313" key="4">
    <source>
        <dbReference type="Proteomes" id="UP000479190"/>
    </source>
</evidence>
<accession>A0A6H5IGY9</accession>
<feature type="compositionally biased region" description="Acidic residues" evidence="1">
    <location>
        <begin position="117"/>
        <end position="130"/>
    </location>
</feature>
<feature type="chain" id="PRO_5026130803" evidence="2">
    <location>
        <begin position="30"/>
        <end position="220"/>
    </location>
</feature>
<evidence type="ECO:0000256" key="1">
    <source>
        <dbReference type="SAM" id="MobiDB-lite"/>
    </source>
</evidence>
<feature type="compositionally biased region" description="Acidic residues" evidence="1">
    <location>
        <begin position="176"/>
        <end position="188"/>
    </location>
</feature>
<feature type="compositionally biased region" description="Basic and acidic residues" evidence="1">
    <location>
        <begin position="166"/>
        <end position="175"/>
    </location>
</feature>
<dbReference type="EMBL" id="CADCXV010000766">
    <property type="protein sequence ID" value="CAB0035009.1"/>
    <property type="molecule type" value="Genomic_DNA"/>
</dbReference>
<organism evidence="3 4">
    <name type="scientific">Trichogramma brassicae</name>
    <dbReference type="NCBI Taxonomy" id="86971"/>
    <lineage>
        <taxon>Eukaryota</taxon>
        <taxon>Metazoa</taxon>
        <taxon>Ecdysozoa</taxon>
        <taxon>Arthropoda</taxon>
        <taxon>Hexapoda</taxon>
        <taxon>Insecta</taxon>
        <taxon>Pterygota</taxon>
        <taxon>Neoptera</taxon>
        <taxon>Endopterygota</taxon>
        <taxon>Hymenoptera</taxon>
        <taxon>Apocrita</taxon>
        <taxon>Proctotrupomorpha</taxon>
        <taxon>Chalcidoidea</taxon>
        <taxon>Trichogrammatidae</taxon>
        <taxon>Trichogramma</taxon>
    </lineage>
</organism>
<keyword evidence="4" id="KW-1185">Reference proteome</keyword>
<dbReference type="AlphaFoldDB" id="A0A6H5IGY9"/>
<evidence type="ECO:0000313" key="3">
    <source>
        <dbReference type="EMBL" id="CAB0035009.1"/>
    </source>
</evidence>
<sequence>MSEIACLLSSYTLLLQYLLSCNLLRPFEAAVVISKLWCPRLHRMNSRAKLSAIWLGSLARPRPRSPPSGVPINFNTRGAARKRSVNDNTDIRVENANLNGRNTHTELYPRANVDRYVEEEDEDDGDEEEDGRGVRFGRGAAAAAAATTTTTTTTIATTTSSSSRDILQKSARETRDDDDDDDDDDDENEEEALFGLLLRPEMTYTTHIFMPIDETVYIYL</sequence>
<feature type="compositionally biased region" description="Low complexity" evidence="1">
    <location>
        <begin position="140"/>
        <end position="159"/>
    </location>
</feature>
<evidence type="ECO:0000256" key="2">
    <source>
        <dbReference type="SAM" id="SignalP"/>
    </source>
</evidence>
<proteinExistence type="predicted"/>